<sequence length="263" mass="29764">MLRRALGLCLCLILLAGPTFAEPRPVLRYCDYPVYPPISWSDGQQVRGLAPTLVRHVLGDLGYQVQVVVLGNWKRCLLDAAAGRVDVVLAYSTSQRQQDLLFSQVPVLREEVALFVNRRHLPRFAHLQDLRAYRGGLLFGESYGQDFDREVVQHGNIEWVSSSQQNFGKLIRQRIDFIPHERRTGQLFIEQLPGAQDIIALPQAVSVDYLRLAVSRHSPLAPRMAEIDARLQQQVDSGAVQRWLAQSQDDYRAMLKAQRGTAP</sequence>
<name>A0ABT5Q0W0_9PSED</name>
<keyword evidence="2 3" id="KW-0732">Signal</keyword>
<dbReference type="Gene3D" id="3.40.190.10">
    <property type="entry name" value="Periplasmic binding protein-like II"/>
    <property type="match status" value="2"/>
</dbReference>
<evidence type="ECO:0000313" key="6">
    <source>
        <dbReference type="Proteomes" id="UP001217610"/>
    </source>
</evidence>
<evidence type="ECO:0000313" key="5">
    <source>
        <dbReference type="EMBL" id="MDD1147605.1"/>
    </source>
</evidence>
<dbReference type="PANTHER" id="PTHR35936">
    <property type="entry name" value="MEMBRANE-BOUND LYTIC MUREIN TRANSGLYCOSYLASE F"/>
    <property type="match status" value="1"/>
</dbReference>
<protein>
    <submittedName>
        <fullName evidence="5">Transporter substrate-binding domain-containing protein</fullName>
    </submittedName>
</protein>
<comment type="caution">
    <text evidence="5">The sequence shown here is derived from an EMBL/GenBank/DDBJ whole genome shotgun (WGS) entry which is preliminary data.</text>
</comment>
<dbReference type="Pfam" id="PF00497">
    <property type="entry name" value="SBP_bac_3"/>
    <property type="match status" value="1"/>
</dbReference>
<evidence type="ECO:0000256" key="1">
    <source>
        <dbReference type="ARBA" id="ARBA00010333"/>
    </source>
</evidence>
<proteinExistence type="inferred from homology"/>
<feature type="chain" id="PRO_5045840578" evidence="3">
    <location>
        <begin position="22"/>
        <end position="263"/>
    </location>
</feature>
<gene>
    <name evidence="5" type="ORF">M5G25_04885</name>
</gene>
<comment type="similarity">
    <text evidence="1">Belongs to the bacterial solute-binding protein 3 family.</text>
</comment>
<evidence type="ECO:0000256" key="2">
    <source>
        <dbReference type="ARBA" id="ARBA00022729"/>
    </source>
</evidence>
<feature type="signal peptide" evidence="3">
    <location>
        <begin position="1"/>
        <end position="21"/>
    </location>
</feature>
<dbReference type="EMBL" id="JAMDGR010000002">
    <property type="protein sequence ID" value="MDD1147605.1"/>
    <property type="molecule type" value="Genomic_DNA"/>
</dbReference>
<organism evidence="5 6">
    <name type="scientific">Pseudomonas idahonensis</name>
    <dbReference type="NCBI Taxonomy" id="2942628"/>
    <lineage>
        <taxon>Bacteria</taxon>
        <taxon>Pseudomonadati</taxon>
        <taxon>Pseudomonadota</taxon>
        <taxon>Gammaproteobacteria</taxon>
        <taxon>Pseudomonadales</taxon>
        <taxon>Pseudomonadaceae</taxon>
        <taxon>Pseudomonas</taxon>
    </lineage>
</organism>
<dbReference type="SMART" id="SM00062">
    <property type="entry name" value="PBPb"/>
    <property type="match status" value="1"/>
</dbReference>
<dbReference type="SUPFAM" id="SSF53850">
    <property type="entry name" value="Periplasmic binding protein-like II"/>
    <property type="match status" value="1"/>
</dbReference>
<evidence type="ECO:0000259" key="4">
    <source>
        <dbReference type="SMART" id="SM00062"/>
    </source>
</evidence>
<evidence type="ECO:0000256" key="3">
    <source>
        <dbReference type="SAM" id="SignalP"/>
    </source>
</evidence>
<accession>A0ABT5Q0W0</accession>
<dbReference type="PANTHER" id="PTHR35936:SF6">
    <property type="entry name" value="AMINO ACID ABC TRANSPORTER SUBSTRATE-BINDING PAAT FAMILY PROTEIN"/>
    <property type="match status" value="1"/>
</dbReference>
<keyword evidence="6" id="KW-1185">Reference proteome</keyword>
<dbReference type="InterPro" id="IPR001638">
    <property type="entry name" value="Solute-binding_3/MltF_N"/>
</dbReference>
<reference evidence="5 6" key="1">
    <citation type="submission" date="2022-05" db="EMBL/GenBank/DDBJ databases">
        <title>Novel Pseudomonas spp. Isolated from a Rainbow Trout Aquaculture Facility.</title>
        <authorList>
            <person name="Testerman T."/>
            <person name="Graf J."/>
        </authorList>
    </citation>
    <scope>NUCLEOTIDE SEQUENCE [LARGE SCALE GENOMIC DNA]</scope>
    <source>
        <strain evidence="5 6">ID357</strain>
    </source>
</reference>
<dbReference type="RefSeq" id="WP_170004284.1">
    <property type="nucleotide sequence ID" value="NZ_JAMDGR010000002.1"/>
</dbReference>
<dbReference type="Proteomes" id="UP001217610">
    <property type="component" value="Unassembled WGS sequence"/>
</dbReference>
<feature type="domain" description="Solute-binding protein family 3/N-terminal" evidence="4">
    <location>
        <begin position="26"/>
        <end position="247"/>
    </location>
</feature>